<feature type="chain" id="PRO_5035937936" evidence="1">
    <location>
        <begin position="24"/>
        <end position="146"/>
    </location>
</feature>
<organism evidence="2 3">
    <name type="scientific">Panicum virgatum</name>
    <name type="common">Blackwell switchgrass</name>
    <dbReference type="NCBI Taxonomy" id="38727"/>
    <lineage>
        <taxon>Eukaryota</taxon>
        <taxon>Viridiplantae</taxon>
        <taxon>Streptophyta</taxon>
        <taxon>Embryophyta</taxon>
        <taxon>Tracheophyta</taxon>
        <taxon>Spermatophyta</taxon>
        <taxon>Magnoliopsida</taxon>
        <taxon>Liliopsida</taxon>
        <taxon>Poales</taxon>
        <taxon>Poaceae</taxon>
        <taxon>PACMAD clade</taxon>
        <taxon>Panicoideae</taxon>
        <taxon>Panicodae</taxon>
        <taxon>Paniceae</taxon>
        <taxon>Panicinae</taxon>
        <taxon>Panicum</taxon>
        <taxon>Panicum sect. Hiantes</taxon>
    </lineage>
</organism>
<keyword evidence="3" id="KW-1185">Reference proteome</keyword>
<sequence>MPLPRYFSLLTTAQLSSLLLLTADPCFPSTSHLIPQSSALSPPSLLFSIRPLPSLPPSLLTSHTPQPLPHPVAAPLQRCPSLIVSPLIPSHRSPAMCGAACCVSSRGRDSNVQFGRRKLQACSAEGVPRRHAGVRHQRVLQWTGGC</sequence>
<dbReference type="Proteomes" id="UP000823388">
    <property type="component" value="Chromosome 7K"/>
</dbReference>
<gene>
    <name evidence="2" type="ORF">PVAP13_7KG113300</name>
</gene>
<dbReference type="AlphaFoldDB" id="A0A8T0Q9E9"/>
<protein>
    <submittedName>
        <fullName evidence="2">Uncharacterized protein</fullName>
    </submittedName>
</protein>
<evidence type="ECO:0000256" key="1">
    <source>
        <dbReference type="SAM" id="SignalP"/>
    </source>
</evidence>
<evidence type="ECO:0000313" key="2">
    <source>
        <dbReference type="EMBL" id="KAG2571617.1"/>
    </source>
</evidence>
<feature type="signal peptide" evidence="1">
    <location>
        <begin position="1"/>
        <end position="23"/>
    </location>
</feature>
<accession>A0A8T0Q9E9</accession>
<evidence type="ECO:0000313" key="3">
    <source>
        <dbReference type="Proteomes" id="UP000823388"/>
    </source>
</evidence>
<name>A0A8T0Q9E9_PANVG</name>
<comment type="caution">
    <text evidence="2">The sequence shown here is derived from an EMBL/GenBank/DDBJ whole genome shotgun (WGS) entry which is preliminary data.</text>
</comment>
<dbReference type="EMBL" id="CM029049">
    <property type="protein sequence ID" value="KAG2571617.1"/>
    <property type="molecule type" value="Genomic_DNA"/>
</dbReference>
<keyword evidence="1" id="KW-0732">Signal</keyword>
<reference evidence="2 3" key="1">
    <citation type="submission" date="2020-05" db="EMBL/GenBank/DDBJ databases">
        <title>WGS assembly of Panicum virgatum.</title>
        <authorList>
            <person name="Lovell J.T."/>
            <person name="Jenkins J."/>
            <person name="Shu S."/>
            <person name="Juenger T.E."/>
            <person name="Schmutz J."/>
        </authorList>
    </citation>
    <scope>NUCLEOTIDE SEQUENCE [LARGE SCALE GENOMIC DNA]</scope>
    <source>
        <strain evidence="3">cv. AP13</strain>
    </source>
</reference>
<proteinExistence type="predicted"/>